<protein>
    <submittedName>
        <fullName evidence="2">Uncharacterized protein</fullName>
    </submittedName>
</protein>
<comment type="caution">
    <text evidence="2">The sequence shown here is derived from an EMBL/GenBank/DDBJ whole genome shotgun (WGS) entry which is preliminary data.</text>
</comment>
<dbReference type="Proteomes" id="UP000230052">
    <property type="component" value="Unassembled WGS sequence"/>
</dbReference>
<reference evidence="2 3" key="1">
    <citation type="submission" date="2017-09" db="EMBL/GenBank/DDBJ databases">
        <title>Depth-based differentiation of microbial function through sediment-hosted aquifers and enrichment of novel symbionts in the deep terrestrial subsurface.</title>
        <authorList>
            <person name="Probst A.J."/>
            <person name="Ladd B."/>
            <person name="Jarett J.K."/>
            <person name="Geller-Mcgrath D.E."/>
            <person name="Sieber C.M."/>
            <person name="Emerson J.B."/>
            <person name="Anantharaman K."/>
            <person name="Thomas B.C."/>
            <person name="Malmstrom R."/>
            <person name="Stieglmeier M."/>
            <person name="Klingl A."/>
            <person name="Woyke T."/>
            <person name="Ryan C.M."/>
            <person name="Banfield J.F."/>
        </authorList>
    </citation>
    <scope>NUCLEOTIDE SEQUENCE [LARGE SCALE GENOMIC DNA]</scope>
    <source>
        <strain evidence="2">CG07_land_8_20_14_0_80_42_15</strain>
    </source>
</reference>
<keyword evidence="1" id="KW-0472">Membrane</keyword>
<sequence length="145" mass="16837">MKDILKSLKVFIFFTIIMVGISIALVSCTKGKDKKMRVPPYTVIEEEGVPVTYDTPLKVMEIRRVLVDKGISKEGLRSVLLDMYKKLKEKKIYKNSSQGPTQTMVFVYDSMDIYKENTADWIGSLDWNKNYTEPKVNFSMEYQEK</sequence>
<keyword evidence="1" id="KW-0812">Transmembrane</keyword>
<evidence type="ECO:0000313" key="3">
    <source>
        <dbReference type="Proteomes" id="UP000230052"/>
    </source>
</evidence>
<accession>A0A2J0KQR9</accession>
<evidence type="ECO:0000313" key="2">
    <source>
        <dbReference type="EMBL" id="PIU40961.1"/>
    </source>
</evidence>
<dbReference type="EMBL" id="PEWV01000074">
    <property type="protein sequence ID" value="PIU40961.1"/>
    <property type="molecule type" value="Genomic_DNA"/>
</dbReference>
<organism evidence="2 3">
    <name type="scientific">Candidatus Aquitaenariimonas noxiae</name>
    <dbReference type="NCBI Taxonomy" id="1974741"/>
    <lineage>
        <taxon>Bacteria</taxon>
        <taxon>Pseudomonadati</taxon>
        <taxon>Candidatus Omnitrophota</taxon>
        <taxon>Candidatus Aquitaenariimonas</taxon>
    </lineage>
</organism>
<feature type="transmembrane region" description="Helical" evidence="1">
    <location>
        <begin position="6"/>
        <end position="27"/>
    </location>
</feature>
<evidence type="ECO:0000256" key="1">
    <source>
        <dbReference type="SAM" id="Phobius"/>
    </source>
</evidence>
<dbReference type="PROSITE" id="PS51257">
    <property type="entry name" value="PROKAR_LIPOPROTEIN"/>
    <property type="match status" value="1"/>
</dbReference>
<name>A0A2J0KQR9_9BACT</name>
<gene>
    <name evidence="2" type="ORF">COS99_07805</name>
</gene>
<proteinExistence type="predicted"/>
<dbReference type="AlphaFoldDB" id="A0A2J0KQR9"/>
<keyword evidence="1" id="KW-1133">Transmembrane helix</keyword>